<dbReference type="InterPro" id="IPR041679">
    <property type="entry name" value="DNA2/NAM7-like_C"/>
</dbReference>
<reference evidence="11" key="1">
    <citation type="journal article" date="2019" name="Int. J. Syst. Evol. Microbiol.">
        <title>The Global Catalogue of Microorganisms (GCM) 10K type strain sequencing project: providing services to taxonomists for standard genome sequencing and annotation.</title>
        <authorList>
            <consortium name="The Broad Institute Genomics Platform"/>
            <consortium name="The Broad Institute Genome Sequencing Center for Infectious Disease"/>
            <person name="Wu L."/>
            <person name="Ma J."/>
        </authorList>
    </citation>
    <scope>NUCLEOTIDE SEQUENCE [LARGE SCALE GENOMIC DNA]</scope>
    <source>
        <strain evidence="11">JCM 30346</strain>
    </source>
</reference>
<evidence type="ECO:0000256" key="6">
    <source>
        <dbReference type="SAM" id="MobiDB-lite"/>
    </source>
</evidence>
<dbReference type="InterPro" id="IPR036625">
    <property type="entry name" value="E3-bd_dom_sf"/>
</dbReference>
<dbReference type="SUPFAM" id="SSF52540">
    <property type="entry name" value="P-loop containing nucleoside triphosphate hydrolases"/>
    <property type="match status" value="1"/>
</dbReference>
<evidence type="ECO:0000259" key="9">
    <source>
        <dbReference type="Pfam" id="PF18741"/>
    </source>
</evidence>
<dbReference type="Proteomes" id="UP001596137">
    <property type="component" value="Unassembled WGS sequence"/>
</dbReference>
<dbReference type="InterPro" id="IPR011335">
    <property type="entry name" value="Restrct_endonuc-II-like"/>
</dbReference>
<feature type="domain" description="DNA2/NAM7 helicase-like C-terminal" evidence="8">
    <location>
        <begin position="407"/>
        <end position="588"/>
    </location>
</feature>
<dbReference type="Pfam" id="PF18741">
    <property type="entry name" value="MTES_1575"/>
    <property type="match status" value="1"/>
</dbReference>
<evidence type="ECO:0000259" key="7">
    <source>
        <dbReference type="Pfam" id="PF13086"/>
    </source>
</evidence>
<keyword evidence="3" id="KW-0378">Hydrolase</keyword>
<dbReference type="InterPro" id="IPR047187">
    <property type="entry name" value="SF1_C_Upf1"/>
</dbReference>
<dbReference type="Gene3D" id="3.40.50.300">
    <property type="entry name" value="P-loop containing nucleotide triphosphate hydrolases"/>
    <property type="match status" value="2"/>
</dbReference>
<gene>
    <name evidence="10" type="ORF">ACFP1K_24450</name>
</gene>
<dbReference type="Pfam" id="PF13086">
    <property type="entry name" value="AAA_11"/>
    <property type="match status" value="1"/>
</dbReference>
<evidence type="ECO:0000259" key="8">
    <source>
        <dbReference type="Pfam" id="PF13087"/>
    </source>
</evidence>
<accession>A0ABW1NNJ0</accession>
<sequence length="872" mass="97941">MQKQAEPILRDALVDGISPTTVELLDLVIAELNGRAAIDALGHGWDLVGVTFDEGPLQRVSTRITETYEQLDLVRRALAAITGTIKCLAAAGIRISLRTPDDWSRYVASLRAVRLRLSAEKATRELTELQAGLEREIAIGRTPPELTAASRAVARRDAQAYAECLTGLAHALRELRDESRCAALFTRVRDAHPALARLMSTTPGDAAWQRRLGDWDGAWAWGKAAGFFDRQRRRGREQQLEIQLEAETRHQLDLVAELAAEKAWDRCLGRMTAEHSQALRAYQDYMSKLGKGTGRYASRYRAHAREAMSKALDAVPAWIMPLPQVAETIPALRDSFDVVIVDEASQASVEALFLLWLAPRVIVVGDDRQCAPSMISKGELEPIFRKLATYLPDVPAYLRDVFTPGPSLFDVLSTRFGSVIRLREHFRCMPEIIEYSSRQFYSGEPLVPLRQFGVDRLPPLRTVHVTGAFTEGTATKLRNQTEAKAIVEQLKACAADPAYDGKTFGVVVMQGTGQVALLQNLLHAEMELKELDRRKIRVGTPPDFQGDERDIVFLSMVVAEQRSAVTSTEWQRRFNVAASRAKDQMWLFHSVSPDLLRAADLRRSLLTYMLNPPSVLSTPSALAEVTEDDRHPHFDSLFEQRVFLEIRARGYHIVPQFEVNGRRIDLVVSGAQGRLAVECDGDHWHGTPEQIRQDNERERELKRAGWRFWRIRESEFYFSRQEALASLWQTLERMGIRPGDGEPAAPAKDAAHWSALELAAVDGWDGLEDGDVSDLEQPDLPPKSSEPRPPSRRPGPPRPPAPARPAPDVPAVIAGSRRGTRPRFKDLEGTDWRAGTAEVREWARRNRYEMDDDRIPAHVLMAYNHAHPDRPY</sequence>
<dbReference type="Gene3D" id="3.40.960.10">
    <property type="entry name" value="VSR Endonuclease"/>
    <property type="match status" value="1"/>
</dbReference>
<protein>
    <submittedName>
        <fullName evidence="10">AAA domain-containing protein</fullName>
    </submittedName>
</protein>
<dbReference type="Pfam" id="PF13087">
    <property type="entry name" value="AAA_12"/>
    <property type="match status" value="1"/>
</dbReference>
<feature type="domain" description="DNA2/NAM7 helicase helicase" evidence="7">
    <location>
        <begin position="241"/>
        <end position="377"/>
    </location>
</feature>
<evidence type="ECO:0000256" key="4">
    <source>
        <dbReference type="ARBA" id="ARBA00022806"/>
    </source>
</evidence>
<feature type="domain" description="Restriction endonuclease type II-like" evidence="9">
    <location>
        <begin position="638"/>
        <end position="731"/>
    </location>
</feature>
<dbReference type="CDD" id="cd18808">
    <property type="entry name" value="SF1_C_Upf1"/>
    <property type="match status" value="1"/>
</dbReference>
<feature type="region of interest" description="Disordered" evidence="6">
    <location>
        <begin position="766"/>
        <end position="829"/>
    </location>
</feature>
<organism evidence="10 11">
    <name type="scientific">Sphaerisporangium aureirubrum</name>
    <dbReference type="NCBI Taxonomy" id="1544736"/>
    <lineage>
        <taxon>Bacteria</taxon>
        <taxon>Bacillati</taxon>
        <taxon>Actinomycetota</taxon>
        <taxon>Actinomycetes</taxon>
        <taxon>Streptosporangiales</taxon>
        <taxon>Streptosporangiaceae</taxon>
        <taxon>Sphaerisporangium</taxon>
    </lineage>
</organism>
<dbReference type="EMBL" id="JBHSRF010000041">
    <property type="protein sequence ID" value="MFC6084332.1"/>
    <property type="molecule type" value="Genomic_DNA"/>
</dbReference>
<dbReference type="InterPro" id="IPR050534">
    <property type="entry name" value="Coronavir_polyprotein_1ab"/>
</dbReference>
<dbReference type="InterPro" id="IPR041677">
    <property type="entry name" value="DNA2/NAM7_AAA_11"/>
</dbReference>
<keyword evidence="4" id="KW-0347">Helicase</keyword>
<evidence type="ECO:0000313" key="10">
    <source>
        <dbReference type="EMBL" id="MFC6084332.1"/>
    </source>
</evidence>
<feature type="compositionally biased region" description="Acidic residues" evidence="6">
    <location>
        <begin position="766"/>
        <end position="777"/>
    </location>
</feature>
<evidence type="ECO:0000256" key="3">
    <source>
        <dbReference type="ARBA" id="ARBA00022801"/>
    </source>
</evidence>
<evidence type="ECO:0000256" key="5">
    <source>
        <dbReference type="ARBA" id="ARBA00022840"/>
    </source>
</evidence>
<dbReference type="PANTHER" id="PTHR43788">
    <property type="entry name" value="DNA2/NAM7 HELICASE FAMILY MEMBER"/>
    <property type="match status" value="1"/>
</dbReference>
<comment type="similarity">
    <text evidence="1">Belongs to the DNA2/NAM7 helicase family.</text>
</comment>
<name>A0ABW1NNJ0_9ACTN</name>
<dbReference type="InterPro" id="IPR049468">
    <property type="entry name" value="Restrct_endonuc-II-like_dom"/>
</dbReference>
<evidence type="ECO:0000256" key="1">
    <source>
        <dbReference type="ARBA" id="ARBA00007913"/>
    </source>
</evidence>
<keyword evidence="11" id="KW-1185">Reference proteome</keyword>
<dbReference type="PANTHER" id="PTHR43788:SF8">
    <property type="entry name" value="DNA-BINDING PROTEIN SMUBP-2"/>
    <property type="match status" value="1"/>
</dbReference>
<comment type="caution">
    <text evidence="10">The sequence shown here is derived from an EMBL/GenBank/DDBJ whole genome shotgun (WGS) entry which is preliminary data.</text>
</comment>
<evidence type="ECO:0000313" key="11">
    <source>
        <dbReference type="Proteomes" id="UP001596137"/>
    </source>
</evidence>
<dbReference type="Gene3D" id="4.10.320.10">
    <property type="entry name" value="E3-binding domain"/>
    <property type="match status" value="1"/>
</dbReference>
<keyword evidence="2" id="KW-0547">Nucleotide-binding</keyword>
<keyword evidence="5" id="KW-0067">ATP-binding</keyword>
<feature type="compositionally biased region" description="Pro residues" evidence="6">
    <location>
        <begin position="792"/>
        <end position="808"/>
    </location>
</feature>
<evidence type="ECO:0000256" key="2">
    <source>
        <dbReference type="ARBA" id="ARBA00022741"/>
    </source>
</evidence>
<dbReference type="InterPro" id="IPR027417">
    <property type="entry name" value="P-loop_NTPase"/>
</dbReference>
<dbReference type="SUPFAM" id="SSF52980">
    <property type="entry name" value="Restriction endonuclease-like"/>
    <property type="match status" value="1"/>
</dbReference>
<proteinExistence type="inferred from homology"/>
<dbReference type="RefSeq" id="WP_380757269.1">
    <property type="nucleotide sequence ID" value="NZ_JBHSRF010000041.1"/>
</dbReference>